<name>A0A8B7Z8S7_ACAPL</name>
<protein>
    <submittedName>
        <fullName evidence="2">Uncharacterized protein LOC110984997 isoform X1</fullName>
    </submittedName>
</protein>
<gene>
    <name evidence="2" type="primary">LOC110984997</name>
</gene>
<sequence length="504" mass="56831">MPLIFFVNRRGRSPRTVPTSSDVPPQDHPKYIVFEGELLKLFKKCFKCGSRKVSLTKRTVGTFLSVFQRCGACKSKETTWSSQPWLGATPAGNLLLSAAVLFAGASPSQALRMLTSMGVACISLRTFFSHQKIHLLPSVEAVWAQHITEVKLRLKADNQELVIGGDGRADSPGHSAKYGSYTAIELNANKIVDIQLVQCNEVKSSYHMELEGFKRTMATIREADLTVTKLITDRHRSLAKYVREHEPTILHMYDVWHIAKGIKKKVDKLAKKKGFEGVAEWKRSINNHVYWCASSTTDAEEDLREAKWASLCNHIVGVHRGHSALYPKCDHGRLGRRKKKWLKPGTEETTQLYQILESTSLLKDIRKMSSTAQTSSLESFHSLINQFAPKMKAYSYDGMTCRLHIAGLHYNENSDRNQAVTSKGTQMFHLSKPKFKPGEATVKPIKEAASFGYVRTLFIEAIRRCCFVVPNTAAQSKPPTMAEKYTFPEKDVLIARHRSRFNKP</sequence>
<evidence type="ECO:0000313" key="1">
    <source>
        <dbReference type="Proteomes" id="UP000694845"/>
    </source>
</evidence>
<reference evidence="2" key="1">
    <citation type="submission" date="2025-08" db="UniProtKB">
        <authorList>
            <consortium name="RefSeq"/>
        </authorList>
    </citation>
    <scope>IDENTIFICATION</scope>
</reference>
<accession>A0A8B7Z8S7</accession>
<dbReference type="OMA" id="CIFGCEG"/>
<evidence type="ECO:0000313" key="2">
    <source>
        <dbReference type="RefSeq" id="XP_022101362.1"/>
    </source>
</evidence>
<dbReference type="KEGG" id="aplc:110984997"/>
<dbReference type="RefSeq" id="XP_022101362.1">
    <property type="nucleotide sequence ID" value="XM_022245670.1"/>
</dbReference>
<dbReference type="PANTHER" id="PTHR31751:SF44">
    <property type="entry name" value="SI:CH211-211K8.4-RELATED"/>
    <property type="match status" value="1"/>
</dbReference>
<organism evidence="1 2">
    <name type="scientific">Acanthaster planci</name>
    <name type="common">Crown-of-thorns starfish</name>
    <dbReference type="NCBI Taxonomy" id="133434"/>
    <lineage>
        <taxon>Eukaryota</taxon>
        <taxon>Metazoa</taxon>
        <taxon>Echinodermata</taxon>
        <taxon>Eleutherozoa</taxon>
        <taxon>Asterozoa</taxon>
        <taxon>Asteroidea</taxon>
        <taxon>Valvatacea</taxon>
        <taxon>Valvatida</taxon>
        <taxon>Acanthasteridae</taxon>
        <taxon>Acanthaster</taxon>
    </lineage>
</organism>
<dbReference type="GeneID" id="110984997"/>
<dbReference type="PANTHER" id="PTHR31751">
    <property type="entry name" value="SI:CH211-108C17.2-RELATED-RELATED"/>
    <property type="match status" value="1"/>
</dbReference>
<dbReference type="AlphaFoldDB" id="A0A8B7Z8S7"/>
<keyword evidence="1" id="KW-1185">Reference proteome</keyword>
<dbReference type="OrthoDB" id="5967653at2759"/>
<proteinExistence type="predicted"/>
<dbReference type="Proteomes" id="UP000694845">
    <property type="component" value="Unplaced"/>
</dbReference>